<comment type="caution">
    <text evidence="2">The sequence shown here is derived from an EMBL/GenBank/DDBJ whole genome shotgun (WGS) entry which is preliminary data.</text>
</comment>
<dbReference type="Proteomes" id="UP000294684">
    <property type="component" value="Unassembled WGS sequence"/>
</dbReference>
<keyword evidence="3" id="KW-1185">Reference proteome</keyword>
<accession>A0A4R8MPC1</accession>
<evidence type="ECO:0000256" key="1">
    <source>
        <dbReference type="SAM" id="Phobius"/>
    </source>
</evidence>
<protein>
    <submittedName>
        <fullName evidence="2">Uncharacterized protein</fullName>
    </submittedName>
</protein>
<dbReference type="RefSeq" id="WP_166669656.1">
    <property type="nucleotide sequence ID" value="NZ_SORO01000001.1"/>
</dbReference>
<reference evidence="2 3" key="1">
    <citation type="submission" date="2019-03" db="EMBL/GenBank/DDBJ databases">
        <title>Genomic Encyclopedia of Archaeal and Bacterial Type Strains, Phase II (KMG-II): from individual species to whole genera.</title>
        <authorList>
            <person name="Goeker M."/>
        </authorList>
    </citation>
    <scope>NUCLEOTIDE SEQUENCE [LARGE SCALE GENOMIC DNA]</scope>
    <source>
        <strain evidence="2 3">DSM 21537</strain>
    </source>
</reference>
<feature type="transmembrane region" description="Helical" evidence="1">
    <location>
        <begin position="178"/>
        <end position="199"/>
    </location>
</feature>
<sequence>MHLLEIIDYSMQFIILLVLSSILLLTLRAKRNKQNTKEIVIPLSNIRSISTLEDLYFKLDHLQYLISSIESKPNDQNKEFKETLVESLNSYSNLKSLGIPPTIDSSDKFTENNLTLLKRFISEGFKRLNERKEKINSSLATKTEPINSEANQFSIDEIIKLTNENKARIGEELNALKFYSYIYFLIGILLFFIGLFFLYSSSKFMIELMLKGDIFNSIPSNGLKYTITRYYVPIFSKFLFISSIEIGSYVFLKSFFKSRKKEQYYINEITDLDYKRMALVTTYYTKNESIIQDLVKSLINAK</sequence>
<dbReference type="GeneID" id="79825368"/>
<organism evidence="2 3">
    <name type="scientific">Leptospira meyeri</name>
    <dbReference type="NCBI Taxonomy" id="29508"/>
    <lineage>
        <taxon>Bacteria</taxon>
        <taxon>Pseudomonadati</taxon>
        <taxon>Spirochaetota</taxon>
        <taxon>Spirochaetia</taxon>
        <taxon>Leptospirales</taxon>
        <taxon>Leptospiraceae</taxon>
        <taxon>Leptospira</taxon>
    </lineage>
</organism>
<feature type="transmembrane region" description="Helical" evidence="1">
    <location>
        <begin position="6"/>
        <end position="27"/>
    </location>
</feature>
<feature type="transmembrane region" description="Helical" evidence="1">
    <location>
        <begin position="230"/>
        <end position="252"/>
    </location>
</feature>
<name>A0A4R8MPC1_LEPME</name>
<gene>
    <name evidence="2" type="ORF">CLV96_0005</name>
</gene>
<evidence type="ECO:0000313" key="3">
    <source>
        <dbReference type="Proteomes" id="UP000294684"/>
    </source>
</evidence>
<dbReference type="AlphaFoldDB" id="A0A4R8MPC1"/>
<keyword evidence="1" id="KW-1133">Transmembrane helix</keyword>
<keyword evidence="1" id="KW-0812">Transmembrane</keyword>
<proteinExistence type="predicted"/>
<keyword evidence="1" id="KW-0472">Membrane</keyword>
<evidence type="ECO:0000313" key="2">
    <source>
        <dbReference type="EMBL" id="TDY71050.1"/>
    </source>
</evidence>
<dbReference type="EMBL" id="SORO01000001">
    <property type="protein sequence ID" value="TDY71050.1"/>
    <property type="molecule type" value="Genomic_DNA"/>
</dbReference>